<dbReference type="AlphaFoldDB" id="A0A8G0L9A7"/>
<organism evidence="1 2">
    <name type="scientific">Trichoderma simmonsii</name>
    <dbReference type="NCBI Taxonomy" id="1491479"/>
    <lineage>
        <taxon>Eukaryota</taxon>
        <taxon>Fungi</taxon>
        <taxon>Dikarya</taxon>
        <taxon>Ascomycota</taxon>
        <taxon>Pezizomycotina</taxon>
        <taxon>Sordariomycetes</taxon>
        <taxon>Hypocreomycetidae</taxon>
        <taxon>Hypocreales</taxon>
        <taxon>Hypocreaceae</taxon>
        <taxon>Trichoderma</taxon>
    </lineage>
</organism>
<evidence type="ECO:0000313" key="2">
    <source>
        <dbReference type="Proteomes" id="UP000826661"/>
    </source>
</evidence>
<dbReference type="Proteomes" id="UP000826661">
    <property type="component" value="Chromosome II"/>
</dbReference>
<proteinExistence type="predicted"/>
<reference evidence="1 2" key="1">
    <citation type="journal article" date="2021" name="BMC Genomics">
        <title>Telomere-to-telomere genome assembly of asparaginase-producing Trichoderma simmonsii.</title>
        <authorList>
            <person name="Chung D."/>
            <person name="Kwon Y.M."/>
            <person name="Yang Y."/>
        </authorList>
    </citation>
    <scope>NUCLEOTIDE SEQUENCE [LARGE SCALE GENOMIC DNA]</scope>
    <source>
        <strain evidence="1 2">GH-Sj1</strain>
    </source>
</reference>
<gene>
    <name evidence="1" type="ORF">H0G86_002806</name>
</gene>
<dbReference type="EMBL" id="CP075865">
    <property type="protein sequence ID" value="QYS95515.1"/>
    <property type="molecule type" value="Genomic_DNA"/>
</dbReference>
<protein>
    <submittedName>
        <fullName evidence="1">Uncharacterized protein</fullName>
    </submittedName>
</protein>
<name>A0A8G0L9A7_9HYPO</name>
<accession>A0A8G0L9A7</accession>
<sequence>MSVVMGIFFSYLTLYLDSNSRQDAENMKSVNHSSADSFAHRSAGMYCLVSALHKRPRVEWNQEYISKISCSAYRCMKIIMEYYKSENRHPGVLGRITPAG</sequence>
<evidence type="ECO:0000313" key="1">
    <source>
        <dbReference type="EMBL" id="QYS95515.1"/>
    </source>
</evidence>
<keyword evidence="2" id="KW-1185">Reference proteome</keyword>